<dbReference type="Proteomes" id="UP000502823">
    <property type="component" value="Unassembled WGS sequence"/>
</dbReference>
<dbReference type="PANTHER" id="PTHR12211">
    <property type="entry name" value="ENDOPLASMIC RETICULUM PROTEIN ERP29"/>
    <property type="match status" value="1"/>
</dbReference>
<dbReference type="InterPro" id="IPR036356">
    <property type="entry name" value="ERp29_C_sf"/>
</dbReference>
<evidence type="ECO:0000256" key="1">
    <source>
        <dbReference type="ARBA" id="ARBA00014173"/>
    </source>
</evidence>
<dbReference type="FunCoup" id="A0A6L2PCN4">
    <property type="interactions" value="523"/>
</dbReference>
<evidence type="ECO:0000256" key="2">
    <source>
        <dbReference type="ARBA" id="ARBA00022824"/>
    </source>
</evidence>
<dbReference type="PANTHER" id="PTHR12211:SF0">
    <property type="entry name" value="ENDOPLASMIC RETICULUM RESIDENT PROTEIN 29"/>
    <property type="match status" value="1"/>
</dbReference>
<dbReference type="Pfam" id="PF07749">
    <property type="entry name" value="ERp29"/>
    <property type="match status" value="1"/>
</dbReference>
<evidence type="ECO:0000259" key="4">
    <source>
        <dbReference type="Pfam" id="PF07912"/>
    </source>
</evidence>
<dbReference type="FunFam" id="3.40.30.10:FF:000133">
    <property type="entry name" value="Endoplasmic reticulum resident protein 29"/>
    <property type="match status" value="1"/>
</dbReference>
<evidence type="ECO:0000259" key="3">
    <source>
        <dbReference type="Pfam" id="PF07749"/>
    </source>
</evidence>
<dbReference type="InterPro" id="IPR012883">
    <property type="entry name" value="ERp29_N"/>
</dbReference>
<dbReference type="Pfam" id="PF07912">
    <property type="entry name" value="ERp29_N"/>
    <property type="match status" value="1"/>
</dbReference>
<sequence>MSTLILPPFRSPYETSICARRVLHTEKCIVTTPCSKYPDILSSCQNNLSCESTSLFTAQIREDAINCKGCVPLDIFTFDKIISKFKAAAIKFDVAYPYGTKHDEFAKVAEAAHTVPDLLVGEVGVKDYGEKENADLAERYKVNKDDFPVVKLFVAGVSEPYTFSDSEFTADNIKKFIRTKSNVHIGLPGCLEAFDKIAAKFSQASDLDVKKALLREAEDLWDNTTGRADQKTAEVYVKTMRKALDKGDDFVSNELKRVQSLAKGKITKEKKEEMQQRINILQSFHHEEL</sequence>
<evidence type="ECO:0000313" key="5">
    <source>
        <dbReference type="EMBL" id="GFG30294.1"/>
    </source>
</evidence>
<proteinExistence type="predicted"/>
<dbReference type="InterPro" id="IPR011679">
    <property type="entry name" value="ERp29_C"/>
</dbReference>
<accession>A0A6L2PCN4</accession>
<feature type="domain" description="Endoplasmic reticulum resident protein 29 C-terminal" evidence="3">
    <location>
        <begin position="189"/>
        <end position="284"/>
    </location>
</feature>
<gene>
    <name evidence="5" type="ORF">Cfor_04448</name>
</gene>
<dbReference type="OrthoDB" id="417262at2759"/>
<comment type="caution">
    <text evidence="5">The sequence shown here is derived from an EMBL/GenBank/DDBJ whole genome shotgun (WGS) entry which is preliminary data.</text>
</comment>
<keyword evidence="2" id="KW-0256">Endoplasmic reticulum</keyword>
<protein>
    <recommendedName>
        <fullName evidence="1">Endoplasmic reticulum resident protein 29</fullName>
    </recommendedName>
</protein>
<evidence type="ECO:0000313" key="6">
    <source>
        <dbReference type="Proteomes" id="UP000502823"/>
    </source>
</evidence>
<name>A0A6L2PCN4_COPFO</name>
<dbReference type="EMBL" id="BLKM01010449">
    <property type="protein sequence ID" value="GFG30294.1"/>
    <property type="molecule type" value="Genomic_DNA"/>
</dbReference>
<dbReference type="InterPro" id="IPR036249">
    <property type="entry name" value="Thioredoxin-like_sf"/>
</dbReference>
<dbReference type="AlphaFoldDB" id="A0A6L2PCN4"/>
<dbReference type="GO" id="GO:0005788">
    <property type="term" value="C:endoplasmic reticulum lumen"/>
    <property type="evidence" value="ECO:0007669"/>
    <property type="project" value="InterPro"/>
</dbReference>
<organism evidence="5 6">
    <name type="scientific">Coptotermes formosanus</name>
    <name type="common">Formosan subterranean termite</name>
    <dbReference type="NCBI Taxonomy" id="36987"/>
    <lineage>
        <taxon>Eukaryota</taxon>
        <taxon>Metazoa</taxon>
        <taxon>Ecdysozoa</taxon>
        <taxon>Arthropoda</taxon>
        <taxon>Hexapoda</taxon>
        <taxon>Insecta</taxon>
        <taxon>Pterygota</taxon>
        <taxon>Neoptera</taxon>
        <taxon>Polyneoptera</taxon>
        <taxon>Dictyoptera</taxon>
        <taxon>Blattodea</taxon>
        <taxon>Blattoidea</taxon>
        <taxon>Termitoidae</taxon>
        <taxon>Rhinotermitidae</taxon>
        <taxon>Coptotermes</taxon>
    </lineage>
</organism>
<dbReference type="InParanoid" id="A0A6L2PCN4"/>
<dbReference type="FunFam" id="1.20.1150.12:FF:000001">
    <property type="entry name" value="Endoplasmic reticulum resident protein 29"/>
    <property type="match status" value="1"/>
</dbReference>
<dbReference type="CDD" id="cd00238">
    <property type="entry name" value="ERp29c"/>
    <property type="match status" value="1"/>
</dbReference>
<reference evidence="6" key="1">
    <citation type="submission" date="2020-01" db="EMBL/GenBank/DDBJ databases">
        <title>Draft genome sequence of the Termite Coptotermes fromosanus.</title>
        <authorList>
            <person name="Itakura S."/>
            <person name="Yosikawa Y."/>
            <person name="Umezawa K."/>
        </authorList>
    </citation>
    <scope>NUCLEOTIDE SEQUENCE [LARGE SCALE GENOMIC DNA]</scope>
</reference>
<dbReference type="Gene3D" id="1.20.1150.12">
    <property type="entry name" value="Endoplasmic reticulum resident protein 29, C-terminal domain"/>
    <property type="match status" value="1"/>
</dbReference>
<feature type="domain" description="ERp29 N-terminal" evidence="4">
    <location>
        <begin position="66"/>
        <end position="188"/>
    </location>
</feature>
<dbReference type="GO" id="GO:0009306">
    <property type="term" value="P:protein secretion"/>
    <property type="evidence" value="ECO:0007669"/>
    <property type="project" value="InterPro"/>
</dbReference>
<keyword evidence="6" id="KW-1185">Reference proteome</keyword>
<dbReference type="SUPFAM" id="SSF47933">
    <property type="entry name" value="ERP29 C domain-like"/>
    <property type="match status" value="1"/>
</dbReference>
<dbReference type="SUPFAM" id="SSF52833">
    <property type="entry name" value="Thioredoxin-like"/>
    <property type="match status" value="1"/>
</dbReference>
<dbReference type="InterPro" id="IPR016855">
    <property type="entry name" value="ERp29"/>
</dbReference>
<dbReference type="Gene3D" id="3.40.30.10">
    <property type="entry name" value="Glutaredoxin"/>
    <property type="match status" value="1"/>
</dbReference>